<comment type="caution">
    <text evidence="8">The sequence shown here is derived from an EMBL/GenBank/DDBJ whole genome shotgun (WGS) entry which is preliminary data.</text>
</comment>
<dbReference type="InterPro" id="IPR004607">
    <property type="entry name" value="GART"/>
</dbReference>
<evidence type="ECO:0000256" key="5">
    <source>
        <dbReference type="ARBA" id="ARBA00047664"/>
    </source>
</evidence>
<evidence type="ECO:0000256" key="4">
    <source>
        <dbReference type="ARBA" id="ARBA00038440"/>
    </source>
</evidence>
<evidence type="ECO:0000313" key="8">
    <source>
        <dbReference type="EMBL" id="KAA5804576.1"/>
    </source>
</evidence>
<feature type="active site" description="Proton donor" evidence="6">
    <location>
        <position position="111"/>
    </location>
</feature>
<organism evidence="8 9">
    <name type="scientific">Alkalicaulis satelles</name>
    <dbReference type="NCBI Taxonomy" id="2609175"/>
    <lineage>
        <taxon>Bacteria</taxon>
        <taxon>Pseudomonadati</taxon>
        <taxon>Pseudomonadota</taxon>
        <taxon>Alphaproteobacteria</taxon>
        <taxon>Maricaulales</taxon>
        <taxon>Maricaulaceae</taxon>
        <taxon>Alkalicaulis</taxon>
    </lineage>
</organism>
<dbReference type="PANTHER" id="PTHR43369:SF2">
    <property type="entry name" value="PHOSPHORIBOSYLGLYCINAMIDE FORMYLTRANSFERASE"/>
    <property type="match status" value="1"/>
</dbReference>
<dbReference type="Pfam" id="PF00551">
    <property type="entry name" value="Formyl_trans_N"/>
    <property type="match status" value="1"/>
</dbReference>
<dbReference type="UniPathway" id="UPA00074">
    <property type="reaction ID" value="UER00126"/>
</dbReference>
<comment type="similarity">
    <text evidence="4 6">Belongs to the GART family.</text>
</comment>
<name>A0A5M6ZIB4_9PROT</name>
<evidence type="ECO:0000313" key="9">
    <source>
        <dbReference type="Proteomes" id="UP000325122"/>
    </source>
</evidence>
<evidence type="ECO:0000259" key="7">
    <source>
        <dbReference type="Pfam" id="PF00551"/>
    </source>
</evidence>
<dbReference type="RefSeq" id="WP_150021607.1">
    <property type="nucleotide sequence ID" value="NZ_VWOJ01000001.1"/>
</dbReference>
<proteinExistence type="inferred from homology"/>
<dbReference type="GO" id="GO:0005829">
    <property type="term" value="C:cytosol"/>
    <property type="evidence" value="ECO:0007669"/>
    <property type="project" value="TreeGrafter"/>
</dbReference>
<feature type="site" description="Raises pKa of active site His" evidence="6">
    <location>
        <position position="147"/>
    </location>
</feature>
<feature type="binding site" evidence="6">
    <location>
        <position position="109"/>
    </location>
    <ligand>
        <name>(6R)-10-formyltetrahydrofolate</name>
        <dbReference type="ChEBI" id="CHEBI:195366"/>
    </ligand>
</feature>
<accession>A0A5M6ZIB4</accession>
<evidence type="ECO:0000256" key="6">
    <source>
        <dbReference type="HAMAP-Rule" id="MF_01930"/>
    </source>
</evidence>
<feature type="binding site" evidence="6">
    <location>
        <begin position="92"/>
        <end position="95"/>
    </location>
    <ligand>
        <name>(6R)-10-formyltetrahydrofolate</name>
        <dbReference type="ChEBI" id="CHEBI:195366"/>
    </ligand>
</feature>
<dbReference type="HAMAP" id="MF_01930">
    <property type="entry name" value="PurN"/>
    <property type="match status" value="1"/>
</dbReference>
<dbReference type="InterPro" id="IPR036477">
    <property type="entry name" value="Formyl_transf_N_sf"/>
</dbReference>
<dbReference type="SUPFAM" id="SSF53328">
    <property type="entry name" value="Formyltransferase"/>
    <property type="match status" value="1"/>
</dbReference>
<gene>
    <name evidence="6" type="primary">purN</name>
    <name evidence="8" type="ORF">F1654_00775</name>
</gene>
<feature type="domain" description="Formyl transferase N-terminal" evidence="7">
    <location>
        <begin position="5"/>
        <end position="183"/>
    </location>
</feature>
<dbReference type="GO" id="GO:0004644">
    <property type="term" value="F:phosphoribosylglycinamide formyltransferase activity"/>
    <property type="evidence" value="ECO:0007669"/>
    <property type="project" value="UniProtKB-UniRule"/>
</dbReference>
<dbReference type="EC" id="2.1.2.2" evidence="6"/>
<comment type="pathway">
    <text evidence="1 6">Purine metabolism; IMP biosynthesis via de novo pathway; N(2)-formyl-N(1)-(5-phospho-D-ribosyl)glycinamide from N(1)-(5-phospho-D-ribosyl)glycinamide (10-formyl THF route): step 1/1.</text>
</comment>
<dbReference type="PANTHER" id="PTHR43369">
    <property type="entry name" value="PHOSPHORIBOSYLGLYCINAMIDE FORMYLTRANSFERASE"/>
    <property type="match status" value="1"/>
</dbReference>
<keyword evidence="2 6" id="KW-0808">Transferase</keyword>
<dbReference type="CDD" id="cd08645">
    <property type="entry name" value="FMT_core_GART"/>
    <property type="match status" value="1"/>
</dbReference>
<sequence length="217" mass="22494">MARVRTAVLISGRGSNLQALLDAAADASFPAEIVCVISNRPGAGGLARAEAAGVAALTLDHKAYNAREAFEDALHAALTDQGAELVCLAGFMRLLTPGFVQRWQGRMINIHPSLLPSFKGVDTHQRALDAGVKLTGASVHFVSAEMDAGPVIGQGAVPVLPGDDAAALAARVLTVEHKLYPECLRQVASGQARLVDGRVVIARGAPASAMLLNPPPI</sequence>
<dbReference type="PROSITE" id="PS00373">
    <property type="entry name" value="GART"/>
    <property type="match status" value="1"/>
</dbReference>
<dbReference type="Gene3D" id="3.40.50.170">
    <property type="entry name" value="Formyl transferase, N-terminal domain"/>
    <property type="match status" value="1"/>
</dbReference>
<feature type="binding site" evidence="6">
    <location>
        <begin position="14"/>
        <end position="16"/>
    </location>
    <ligand>
        <name>N(1)-(5-phospho-beta-D-ribosyl)glycinamide</name>
        <dbReference type="ChEBI" id="CHEBI:143788"/>
    </ligand>
</feature>
<comment type="function">
    <text evidence="6">Catalyzes the transfer of a formyl group from 10-formyltetrahydrofolate to 5-phospho-ribosyl-glycinamide (GAR), producing 5-phospho-ribosyl-N-formylglycinamide (FGAR) and tetrahydrofolate.</text>
</comment>
<dbReference type="InterPro" id="IPR002376">
    <property type="entry name" value="Formyl_transf_N"/>
</dbReference>
<dbReference type="EMBL" id="VWOJ01000001">
    <property type="protein sequence ID" value="KAA5804576.1"/>
    <property type="molecule type" value="Genomic_DNA"/>
</dbReference>
<keyword evidence="3 6" id="KW-0658">Purine biosynthesis</keyword>
<evidence type="ECO:0000256" key="1">
    <source>
        <dbReference type="ARBA" id="ARBA00005054"/>
    </source>
</evidence>
<dbReference type="GO" id="GO:0006189">
    <property type="term" value="P:'de novo' IMP biosynthetic process"/>
    <property type="evidence" value="ECO:0007669"/>
    <property type="project" value="UniProtKB-UniRule"/>
</dbReference>
<reference evidence="8 9" key="1">
    <citation type="submission" date="2019-09" db="EMBL/GenBank/DDBJ databases">
        <authorList>
            <person name="Kevbrin V."/>
            <person name="Grouzdev D.S."/>
        </authorList>
    </citation>
    <scope>NUCLEOTIDE SEQUENCE [LARGE SCALE GENOMIC DNA]</scope>
    <source>
        <strain evidence="8 9">G-192</strain>
    </source>
</reference>
<keyword evidence="9" id="KW-1185">Reference proteome</keyword>
<evidence type="ECO:0000256" key="3">
    <source>
        <dbReference type="ARBA" id="ARBA00022755"/>
    </source>
</evidence>
<comment type="catalytic activity">
    <reaction evidence="5 6">
        <text>N(1)-(5-phospho-beta-D-ribosyl)glycinamide + (6R)-10-formyltetrahydrofolate = N(2)-formyl-N(1)-(5-phospho-beta-D-ribosyl)glycinamide + (6S)-5,6,7,8-tetrahydrofolate + H(+)</text>
        <dbReference type="Rhea" id="RHEA:15053"/>
        <dbReference type="ChEBI" id="CHEBI:15378"/>
        <dbReference type="ChEBI" id="CHEBI:57453"/>
        <dbReference type="ChEBI" id="CHEBI:143788"/>
        <dbReference type="ChEBI" id="CHEBI:147286"/>
        <dbReference type="ChEBI" id="CHEBI:195366"/>
        <dbReference type="EC" id="2.1.2.2"/>
    </reaction>
</comment>
<dbReference type="Proteomes" id="UP000325122">
    <property type="component" value="Unassembled WGS sequence"/>
</dbReference>
<dbReference type="AlphaFoldDB" id="A0A5M6ZIB4"/>
<protein>
    <recommendedName>
        <fullName evidence="6">Phosphoribosylglycinamide formyltransferase</fullName>
        <ecNumber evidence="6">2.1.2.2</ecNumber>
    </recommendedName>
    <alternativeName>
        <fullName evidence="6">5'-phosphoribosylglycinamide transformylase</fullName>
    </alternativeName>
    <alternativeName>
        <fullName evidence="6">GAR transformylase</fullName>
        <shortName evidence="6">GART</shortName>
    </alternativeName>
</protein>
<evidence type="ECO:0000256" key="2">
    <source>
        <dbReference type="ARBA" id="ARBA00022679"/>
    </source>
</evidence>
<feature type="binding site" evidence="6">
    <location>
        <position position="67"/>
    </location>
    <ligand>
        <name>(6R)-10-formyltetrahydrofolate</name>
        <dbReference type="ChEBI" id="CHEBI:195366"/>
    </ligand>
</feature>
<dbReference type="InterPro" id="IPR001555">
    <property type="entry name" value="GART_AS"/>
</dbReference>
<dbReference type="NCBIfam" id="TIGR00639">
    <property type="entry name" value="PurN"/>
    <property type="match status" value="1"/>
</dbReference>